<proteinExistence type="predicted"/>
<sequence length="34" mass="3904">MRNFPAAYEPSSDDESFLPATLDYVEEEDRASHN</sequence>
<organism evidence="1 2">
    <name type="scientific">Castilleja foliolosa</name>
    <dbReference type="NCBI Taxonomy" id="1961234"/>
    <lineage>
        <taxon>Eukaryota</taxon>
        <taxon>Viridiplantae</taxon>
        <taxon>Streptophyta</taxon>
        <taxon>Embryophyta</taxon>
        <taxon>Tracheophyta</taxon>
        <taxon>Spermatophyta</taxon>
        <taxon>Magnoliopsida</taxon>
        <taxon>eudicotyledons</taxon>
        <taxon>Gunneridae</taxon>
        <taxon>Pentapetalae</taxon>
        <taxon>asterids</taxon>
        <taxon>lamiids</taxon>
        <taxon>Lamiales</taxon>
        <taxon>Orobanchaceae</taxon>
        <taxon>Pedicularideae</taxon>
        <taxon>Castillejinae</taxon>
        <taxon>Castilleja</taxon>
    </lineage>
</organism>
<accession>A0ABD3BK70</accession>
<reference evidence="2" key="1">
    <citation type="journal article" date="2024" name="IScience">
        <title>Strigolactones Initiate the Formation of Haustorium-like Structures in Castilleja.</title>
        <authorList>
            <person name="Buerger M."/>
            <person name="Peterson D."/>
            <person name="Chory J."/>
        </authorList>
    </citation>
    <scope>NUCLEOTIDE SEQUENCE [LARGE SCALE GENOMIC DNA]</scope>
</reference>
<dbReference type="AlphaFoldDB" id="A0ABD3BK70"/>
<keyword evidence="2" id="KW-1185">Reference proteome</keyword>
<dbReference type="Proteomes" id="UP001632038">
    <property type="component" value="Unassembled WGS sequence"/>
</dbReference>
<gene>
    <name evidence="1" type="ORF">CASFOL_037910</name>
</gene>
<evidence type="ECO:0000313" key="2">
    <source>
        <dbReference type="Proteomes" id="UP001632038"/>
    </source>
</evidence>
<evidence type="ECO:0000313" key="1">
    <source>
        <dbReference type="EMBL" id="KAL3617589.1"/>
    </source>
</evidence>
<name>A0ABD3BK70_9LAMI</name>
<protein>
    <submittedName>
        <fullName evidence="1">Uncharacterized protein</fullName>
    </submittedName>
</protein>
<comment type="caution">
    <text evidence="1">The sequence shown here is derived from an EMBL/GenBank/DDBJ whole genome shotgun (WGS) entry which is preliminary data.</text>
</comment>
<dbReference type="EMBL" id="JAVIJP010000081">
    <property type="protein sequence ID" value="KAL3617589.1"/>
    <property type="molecule type" value="Genomic_DNA"/>
</dbReference>